<proteinExistence type="predicted"/>
<sequence length="57" mass="6495">MDKRVLKVSFSKAGTGMGAKLTLPIPVLRKLGITPEEREVELIFDEEKQVLEIRKKK</sequence>
<gene>
    <name evidence="1" type="ORF">HMPREF0402_02467</name>
</gene>
<dbReference type="AlphaFoldDB" id="H1PVM4"/>
<dbReference type="Proteomes" id="UP000003233">
    <property type="component" value="Unassembled WGS sequence"/>
</dbReference>
<dbReference type="HOGENOM" id="CLU_207809_1_0_0"/>
<dbReference type="PATRIC" id="fig|457404.5.peg.2677"/>
<accession>H1PVM4</accession>
<comment type="caution">
    <text evidence="1">The sequence shown here is derived from an EMBL/GenBank/DDBJ whole genome shotgun (WGS) entry which is preliminary data.</text>
</comment>
<protein>
    <recommendedName>
        <fullName evidence="3">SpoVT-AbrB domain-containing protein</fullName>
    </recommendedName>
</protein>
<evidence type="ECO:0008006" key="3">
    <source>
        <dbReference type="Google" id="ProtNLM"/>
    </source>
</evidence>
<keyword evidence="2" id="KW-1185">Reference proteome</keyword>
<dbReference type="RefSeq" id="WP_008698168.1">
    <property type="nucleotide sequence ID" value="NZ_KE161009.1"/>
</dbReference>
<reference evidence="1 2" key="1">
    <citation type="submission" date="2012-07" db="EMBL/GenBank/DDBJ databases">
        <title>The Genome Sequence of Fusobacterium ulcerans 12_1B.</title>
        <authorList>
            <consortium name="The Broad Institute Genome Sequencing Platform"/>
            <person name="Earl A."/>
            <person name="Ward D."/>
            <person name="Feldgarden M."/>
            <person name="Gevers D."/>
            <person name="Strauss J."/>
            <person name="Ambrose C.E."/>
            <person name="Allen-Vercoe E."/>
            <person name="Walker B."/>
            <person name="Young S.K."/>
            <person name="Zeng Q."/>
            <person name="Gargeya S."/>
            <person name="Fitzgerald M."/>
            <person name="Haas B."/>
            <person name="Abouelleil A."/>
            <person name="Alvarado L."/>
            <person name="Arachchi H.M."/>
            <person name="Berlin A.M."/>
            <person name="Chapman S.B."/>
            <person name="Goldberg J."/>
            <person name="Griggs A."/>
            <person name="Gujja S."/>
            <person name="Hansen M."/>
            <person name="Howarth C."/>
            <person name="Imamovic A."/>
            <person name="Larimer J."/>
            <person name="McCowen C."/>
            <person name="Montmayeur A."/>
            <person name="Murphy C."/>
            <person name="Neiman D."/>
            <person name="Pearson M."/>
            <person name="Priest M."/>
            <person name="Roberts A."/>
            <person name="Saif S."/>
            <person name="Shea T."/>
            <person name="Sisk P."/>
            <person name="Sykes S."/>
            <person name="Wortman J."/>
            <person name="Nusbaum C."/>
            <person name="Birren B."/>
        </authorList>
    </citation>
    <scope>NUCLEOTIDE SEQUENCE [LARGE SCALE GENOMIC DNA]</scope>
    <source>
        <strain evidence="1 2">12_1B</strain>
    </source>
</reference>
<evidence type="ECO:0000313" key="1">
    <source>
        <dbReference type="EMBL" id="EHO79728.1"/>
    </source>
</evidence>
<evidence type="ECO:0000313" key="2">
    <source>
        <dbReference type="Proteomes" id="UP000003233"/>
    </source>
</evidence>
<organism evidence="1 2">
    <name type="scientific">Fusobacterium ulcerans 12-1B</name>
    <dbReference type="NCBI Taxonomy" id="457404"/>
    <lineage>
        <taxon>Bacteria</taxon>
        <taxon>Fusobacteriati</taxon>
        <taxon>Fusobacteriota</taxon>
        <taxon>Fusobacteriia</taxon>
        <taxon>Fusobacteriales</taxon>
        <taxon>Fusobacteriaceae</taxon>
        <taxon>Fusobacterium</taxon>
    </lineage>
</organism>
<name>H1PVM4_9FUSO</name>
<dbReference type="EMBL" id="AGWJ02000023">
    <property type="protein sequence ID" value="EHO79728.1"/>
    <property type="molecule type" value="Genomic_DNA"/>
</dbReference>
<dbReference type="BioCyc" id="FSP457404-HMP:GTSQ-2492-MONOMER"/>